<dbReference type="AlphaFoldDB" id="A0A2H5F127"/>
<dbReference type="InterPro" id="IPR027417">
    <property type="entry name" value="P-loop_NTPase"/>
</dbReference>
<organism evidence="2 3">
    <name type="scientific">Paracoccus zhejiangensis</name>
    <dbReference type="NCBI Taxonomy" id="1077935"/>
    <lineage>
        <taxon>Bacteria</taxon>
        <taxon>Pseudomonadati</taxon>
        <taxon>Pseudomonadota</taxon>
        <taxon>Alphaproteobacteria</taxon>
        <taxon>Rhodobacterales</taxon>
        <taxon>Paracoccaceae</taxon>
        <taxon>Paracoccus</taxon>
    </lineage>
</organism>
<protein>
    <recommendedName>
        <fullName evidence="1">IstB-like ATP-binding domain-containing protein</fullName>
    </recommendedName>
</protein>
<gene>
    <name evidence="2" type="ORF">CX676_14640</name>
</gene>
<dbReference type="Pfam" id="PF01695">
    <property type="entry name" value="IstB_IS21"/>
    <property type="match status" value="1"/>
</dbReference>
<proteinExistence type="predicted"/>
<evidence type="ECO:0000313" key="2">
    <source>
        <dbReference type="EMBL" id="AUH65250.1"/>
    </source>
</evidence>
<dbReference type="KEGG" id="pzh:CX676_14640"/>
<dbReference type="InterPro" id="IPR002611">
    <property type="entry name" value="IstB_ATP-bd"/>
</dbReference>
<dbReference type="EMBL" id="CP025430">
    <property type="protein sequence ID" value="AUH65250.1"/>
    <property type="molecule type" value="Genomic_DNA"/>
</dbReference>
<dbReference type="SUPFAM" id="SSF52540">
    <property type="entry name" value="P-loop containing nucleoside triphosphate hydrolases"/>
    <property type="match status" value="1"/>
</dbReference>
<dbReference type="Gene3D" id="3.40.50.300">
    <property type="entry name" value="P-loop containing nucleotide triphosphate hydrolases"/>
    <property type="match status" value="1"/>
</dbReference>
<evidence type="ECO:0000259" key="1">
    <source>
        <dbReference type="Pfam" id="PF01695"/>
    </source>
</evidence>
<keyword evidence="3" id="KW-1185">Reference proteome</keyword>
<dbReference type="GO" id="GO:0005524">
    <property type="term" value="F:ATP binding"/>
    <property type="evidence" value="ECO:0007669"/>
    <property type="project" value="InterPro"/>
</dbReference>
<dbReference type="OrthoDB" id="8150723at2"/>
<reference evidence="2 3" key="1">
    <citation type="journal article" date="2013" name="Antonie Van Leeuwenhoek">
        <title>Paracoccus zhejiangensis sp. nov., isolated from activated sludge in wastewater-treatment system.</title>
        <authorList>
            <person name="Wu Z.G."/>
            <person name="Zhang D.F."/>
            <person name="Liu Y.L."/>
            <person name="Wang F."/>
            <person name="Jiang X."/>
            <person name="Li C."/>
            <person name="Li S.P."/>
            <person name="Hong Q."/>
            <person name="Li W.J."/>
        </authorList>
    </citation>
    <scope>NUCLEOTIDE SEQUENCE [LARGE SCALE GENOMIC DNA]</scope>
    <source>
        <strain evidence="2 3">J6</strain>
    </source>
</reference>
<dbReference type="Proteomes" id="UP000234530">
    <property type="component" value="Chromosome"/>
</dbReference>
<name>A0A2H5F127_9RHOB</name>
<evidence type="ECO:0000313" key="3">
    <source>
        <dbReference type="Proteomes" id="UP000234530"/>
    </source>
</evidence>
<accession>A0A2H5F127</accession>
<feature type="domain" description="IstB-like ATP-binding" evidence="1">
    <location>
        <begin position="22"/>
        <end position="132"/>
    </location>
</feature>
<sequence>MISRWVNSRWKTRVSSGWKSTARYYKLSDLLYELSLADGDGTYIRERGKLSRYKLLILDDFGKVTMNEQEKSILFDLIDDRVGTLSTIVVGQRPCNDWHAFIDDPIIADAILDRLSRKRYHIKLRDESMRRSDATFDSL</sequence>